<dbReference type="InterPro" id="IPR042099">
    <property type="entry name" value="ANL_N_sf"/>
</dbReference>
<evidence type="ECO:0000313" key="3">
    <source>
        <dbReference type="EMBL" id="MDF9408513.1"/>
    </source>
</evidence>
<gene>
    <name evidence="3" type="ORF">L7E55_09105</name>
</gene>
<evidence type="ECO:0000259" key="1">
    <source>
        <dbReference type="Pfam" id="PF00501"/>
    </source>
</evidence>
<organism evidence="3 4">
    <name type="scientific">Pelotomaculum isophthalicicum JI</name>
    <dbReference type="NCBI Taxonomy" id="947010"/>
    <lineage>
        <taxon>Bacteria</taxon>
        <taxon>Bacillati</taxon>
        <taxon>Bacillota</taxon>
        <taxon>Clostridia</taxon>
        <taxon>Eubacteriales</taxon>
        <taxon>Desulfotomaculaceae</taxon>
        <taxon>Pelotomaculum</taxon>
    </lineage>
</organism>
<dbReference type="InterPro" id="IPR028154">
    <property type="entry name" value="AMP-dep_Lig_C"/>
</dbReference>
<dbReference type="PANTHER" id="PTHR43845:SF1">
    <property type="entry name" value="BLR5969 PROTEIN"/>
    <property type="match status" value="1"/>
</dbReference>
<reference evidence="3" key="1">
    <citation type="submission" date="2022-02" db="EMBL/GenBank/DDBJ databases">
        <authorList>
            <person name="Leng L."/>
        </authorList>
    </citation>
    <scope>NUCLEOTIDE SEQUENCE</scope>
    <source>
        <strain evidence="3">JI</strain>
    </source>
</reference>
<evidence type="ECO:0000313" key="4">
    <source>
        <dbReference type="Proteomes" id="UP001154312"/>
    </source>
</evidence>
<dbReference type="Gene3D" id="3.40.50.12780">
    <property type="entry name" value="N-terminal domain of ligase-like"/>
    <property type="match status" value="1"/>
</dbReference>
<name>A0A9X4H5Z5_9FIRM</name>
<feature type="domain" description="AMP-dependent synthetase/ligase" evidence="1">
    <location>
        <begin position="91"/>
        <end position="290"/>
    </location>
</feature>
<sequence length="433" mass="48879">MFYDAATETAPLEKIREIQWQKLQDMLKKVYQSNRFYQNSFKKHGVALEDIRNLDDIVKLPFSTKKDFQKDQEENPVFGTNLTEPFENYVQFHQTTGTTGKPLKWLDTKECWLWRARCMAHSLAAAGISSKDVLLLPFNFGPYTAFWGVYEAAQHLDVLTIPTGGWTTEQRLSCIGENNATLIIGTPTYMLRLAEAAQDLGIDLAGSSIRVLILAGEPGAMIPAVREKLERAWGAKVFEYPGLTETGTYAFMCDQDNQALHIIESEFIVEVLDSKTGKSVADGEIGELVLTNLGRTCSPAIRYRTNDRVRLERSSCACGRTFGKLIGGVLGRQDEMLIVRGVNVFPSTMANIVEEYLELGNEYLITAFRRGDMDELKIQIETTPESKDVSEIITTEMKKRLNLRVEIQTVPRGTLARSDYKGKRFIDERSKRA</sequence>
<keyword evidence="4" id="KW-1185">Reference proteome</keyword>
<accession>A0A9X4H5Z5</accession>
<dbReference type="PANTHER" id="PTHR43845">
    <property type="entry name" value="BLR5969 PROTEIN"/>
    <property type="match status" value="1"/>
</dbReference>
<dbReference type="AlphaFoldDB" id="A0A9X4H5Z5"/>
<dbReference type="InterPro" id="IPR045851">
    <property type="entry name" value="AMP-bd_C_sf"/>
</dbReference>
<dbReference type="Proteomes" id="UP001154312">
    <property type="component" value="Unassembled WGS sequence"/>
</dbReference>
<dbReference type="SUPFAM" id="SSF56801">
    <property type="entry name" value="Acetyl-CoA synthetase-like"/>
    <property type="match status" value="1"/>
</dbReference>
<comment type="caution">
    <text evidence="3">The sequence shown here is derived from an EMBL/GenBank/DDBJ whole genome shotgun (WGS) entry which is preliminary data.</text>
</comment>
<protein>
    <submittedName>
        <fullName evidence="3">AMP-binding protein</fullName>
    </submittedName>
</protein>
<dbReference type="EMBL" id="JAKOAV010000015">
    <property type="protein sequence ID" value="MDF9408513.1"/>
    <property type="molecule type" value="Genomic_DNA"/>
</dbReference>
<feature type="domain" description="AMP-dependent ligase C-terminal" evidence="2">
    <location>
        <begin position="341"/>
        <end position="429"/>
    </location>
</feature>
<dbReference type="RefSeq" id="WP_277443840.1">
    <property type="nucleotide sequence ID" value="NZ_JAKOAV010000015.1"/>
</dbReference>
<dbReference type="Pfam" id="PF14535">
    <property type="entry name" value="AMP-binding_C_2"/>
    <property type="match status" value="1"/>
</dbReference>
<dbReference type="Gene3D" id="3.30.300.30">
    <property type="match status" value="1"/>
</dbReference>
<dbReference type="Pfam" id="PF00501">
    <property type="entry name" value="AMP-binding"/>
    <property type="match status" value="1"/>
</dbReference>
<dbReference type="PROSITE" id="PS50096">
    <property type="entry name" value="IQ"/>
    <property type="match status" value="1"/>
</dbReference>
<proteinExistence type="predicted"/>
<evidence type="ECO:0000259" key="2">
    <source>
        <dbReference type="Pfam" id="PF14535"/>
    </source>
</evidence>
<dbReference type="InterPro" id="IPR000873">
    <property type="entry name" value="AMP-dep_synth/lig_dom"/>
</dbReference>